<evidence type="ECO:0000313" key="1">
    <source>
        <dbReference type="EMBL" id="MEY9473354.1"/>
    </source>
</evidence>
<dbReference type="RefSeq" id="WP_157784021.1">
    <property type="nucleotide sequence ID" value="NZ_JBGBYD010000002.1"/>
</dbReference>
<sequence length="56" mass="5766">MTIDAASFAGIGLCLALALNSEAPFHTTLCHGADPIRHNLLSVAATAVLYPVLCSL</sequence>
<organism evidence="1 2">
    <name type="scientific">Bradyrhizobium yuanmingense</name>
    <dbReference type="NCBI Taxonomy" id="108015"/>
    <lineage>
        <taxon>Bacteria</taxon>
        <taxon>Pseudomonadati</taxon>
        <taxon>Pseudomonadota</taxon>
        <taxon>Alphaproteobacteria</taxon>
        <taxon>Hyphomicrobiales</taxon>
        <taxon>Nitrobacteraceae</taxon>
        <taxon>Bradyrhizobium</taxon>
    </lineage>
</organism>
<reference evidence="1 2" key="1">
    <citation type="submission" date="2024-07" db="EMBL/GenBank/DDBJ databases">
        <title>Genomic Encyclopedia of Type Strains, Phase V (KMG-V): Genome sequencing to study the core and pangenomes of soil and plant-associated prokaryotes.</title>
        <authorList>
            <person name="Whitman W."/>
        </authorList>
    </citation>
    <scope>NUCLEOTIDE SEQUENCE [LARGE SCALE GENOMIC DNA]</scope>
    <source>
        <strain evidence="1 2">USDA 222</strain>
    </source>
</reference>
<comment type="caution">
    <text evidence="1">The sequence shown here is derived from an EMBL/GenBank/DDBJ whole genome shotgun (WGS) entry which is preliminary data.</text>
</comment>
<dbReference type="Proteomes" id="UP001565474">
    <property type="component" value="Unassembled WGS sequence"/>
</dbReference>
<gene>
    <name evidence="1" type="ORF">ABH992_005753</name>
</gene>
<name>A0ABV4GN23_9BRAD</name>
<accession>A0ABV4GN23</accession>
<proteinExistence type="predicted"/>
<protein>
    <submittedName>
        <fullName evidence="1">Uncharacterized protein</fullName>
    </submittedName>
</protein>
<keyword evidence="2" id="KW-1185">Reference proteome</keyword>
<dbReference type="EMBL" id="JBGBZN010000002">
    <property type="protein sequence ID" value="MEY9473354.1"/>
    <property type="molecule type" value="Genomic_DNA"/>
</dbReference>
<evidence type="ECO:0000313" key="2">
    <source>
        <dbReference type="Proteomes" id="UP001565474"/>
    </source>
</evidence>